<dbReference type="CDD" id="cd08017">
    <property type="entry name" value="M20_IAA_Hyd"/>
    <property type="match status" value="1"/>
</dbReference>
<name>A0AA38YN98_VITRO</name>
<evidence type="ECO:0000313" key="7">
    <source>
        <dbReference type="EMBL" id="KAJ9673605.1"/>
    </source>
</evidence>
<feature type="signal peptide" evidence="5">
    <location>
        <begin position="1"/>
        <end position="26"/>
    </location>
</feature>
<feature type="domain" description="Peptidase M20 dimerisation" evidence="6">
    <location>
        <begin position="281"/>
        <end position="375"/>
    </location>
</feature>
<dbReference type="InterPro" id="IPR002933">
    <property type="entry name" value="Peptidase_M20"/>
</dbReference>
<feature type="chain" id="PRO_5041312375" description="Peptidase M20 dimerisation domain-containing protein" evidence="5">
    <location>
        <begin position="27"/>
        <end position="491"/>
    </location>
</feature>
<evidence type="ECO:0000259" key="6">
    <source>
        <dbReference type="Pfam" id="PF07687"/>
    </source>
</evidence>
<dbReference type="PANTHER" id="PTHR11014">
    <property type="entry name" value="PEPTIDASE M20 FAMILY MEMBER"/>
    <property type="match status" value="1"/>
</dbReference>
<gene>
    <name evidence="7" type="ORF">PVL29_023266</name>
</gene>
<dbReference type="Proteomes" id="UP001168098">
    <property type="component" value="Unassembled WGS sequence"/>
</dbReference>
<dbReference type="GO" id="GO:0009850">
    <property type="term" value="P:auxin metabolic process"/>
    <property type="evidence" value="ECO:0007669"/>
    <property type="project" value="InterPro"/>
</dbReference>
<dbReference type="InterPro" id="IPR011650">
    <property type="entry name" value="Peptidase_M20_dimer"/>
</dbReference>
<dbReference type="SUPFAM" id="SSF55031">
    <property type="entry name" value="Bacterial exopeptidase dimerisation domain"/>
    <property type="match status" value="1"/>
</dbReference>
<protein>
    <recommendedName>
        <fullName evidence="6">Peptidase M20 dimerisation domain-containing protein</fullName>
    </recommendedName>
</protein>
<comment type="caution">
    <text evidence="7">The sequence shown here is derived from an EMBL/GenBank/DDBJ whole genome shotgun (WGS) entry which is preliminary data.</text>
</comment>
<dbReference type="InterPro" id="IPR044757">
    <property type="entry name" value="ILR1-like_Hyd"/>
</dbReference>
<dbReference type="AlphaFoldDB" id="A0AA38YN98"/>
<dbReference type="NCBIfam" id="TIGR01891">
    <property type="entry name" value="amidohydrolases"/>
    <property type="match status" value="1"/>
</dbReference>
<evidence type="ECO:0000256" key="5">
    <source>
        <dbReference type="SAM" id="SignalP"/>
    </source>
</evidence>
<evidence type="ECO:0000256" key="2">
    <source>
        <dbReference type="ARBA" id="ARBA00022729"/>
    </source>
</evidence>
<organism evidence="7 8">
    <name type="scientific">Vitis rotundifolia</name>
    <name type="common">Muscadine grape</name>
    <dbReference type="NCBI Taxonomy" id="103349"/>
    <lineage>
        <taxon>Eukaryota</taxon>
        <taxon>Viridiplantae</taxon>
        <taxon>Streptophyta</taxon>
        <taxon>Embryophyta</taxon>
        <taxon>Tracheophyta</taxon>
        <taxon>Spermatophyta</taxon>
        <taxon>Magnoliopsida</taxon>
        <taxon>eudicotyledons</taxon>
        <taxon>Gunneridae</taxon>
        <taxon>Pentapetalae</taxon>
        <taxon>rosids</taxon>
        <taxon>Vitales</taxon>
        <taxon>Vitaceae</taxon>
        <taxon>Viteae</taxon>
        <taxon>Vitis</taxon>
    </lineage>
</organism>
<evidence type="ECO:0000256" key="3">
    <source>
        <dbReference type="ARBA" id="ARBA00022801"/>
    </source>
</evidence>
<sequence>MFMMMIHLQKLLIIFSILIFTVSVNCIDRITAPTASSDHDLSYFEPPCCNSKAPTTQKNVSSALDRSTTPAVADCTIWSRESAVSDCAIWRKECSEEILRIAKRPETVEWLKGIRRRIHENPELAFEEFNTSRLIRRELDQMDISYRFPMAKTGIRATIGTGGPPFVAVRADMDALPIQEAVEWEYKSKVAGKMHACGHDAHVAMLLGAARILKAREHHLKGTVVLVFQPAEEAGNGAKRMIGDGALENVEAIFAVHVSHEHPTSIIGSRPGPLLAGCGFFRAVITGKEGDAGNPHRSVDPVLAASAAVISLQGIVSREANPLDSQVVSVTSLNGGNSLDMIADTVVLGGTFRAFSNTSFYQLLQRIEEVIVEQARVFRCSATVDFFEKENTIYPPTVNDEGMYEHVRKVAIDLFGPTNFRVVPPMMGAEDFSFYSEVVPAAFFYIGVRNETLGSIHTGHSPYFMIDEDALPMGAAAHAAIAERYLNEHRR</sequence>
<comment type="similarity">
    <text evidence="1">Belongs to the peptidase M20 family.</text>
</comment>
<keyword evidence="3" id="KW-0378">Hydrolase</keyword>
<dbReference type="InterPro" id="IPR036264">
    <property type="entry name" value="Bact_exopeptidase_dim_dom"/>
</dbReference>
<dbReference type="SUPFAM" id="SSF53187">
    <property type="entry name" value="Zn-dependent exopeptidases"/>
    <property type="match status" value="1"/>
</dbReference>
<dbReference type="Gene3D" id="3.40.630.10">
    <property type="entry name" value="Zn peptidases"/>
    <property type="match status" value="1"/>
</dbReference>
<evidence type="ECO:0000256" key="4">
    <source>
        <dbReference type="ARBA" id="ARBA00023211"/>
    </source>
</evidence>
<dbReference type="EMBL" id="JARBHA010000018">
    <property type="protein sequence ID" value="KAJ9673605.1"/>
    <property type="molecule type" value="Genomic_DNA"/>
</dbReference>
<accession>A0AA38YN98</accession>
<dbReference type="InterPro" id="IPR017439">
    <property type="entry name" value="Amidohydrolase"/>
</dbReference>
<dbReference type="Pfam" id="PF01546">
    <property type="entry name" value="Peptidase_M20"/>
    <property type="match status" value="1"/>
</dbReference>
<evidence type="ECO:0000313" key="8">
    <source>
        <dbReference type="Proteomes" id="UP001168098"/>
    </source>
</evidence>
<dbReference type="GO" id="GO:0016787">
    <property type="term" value="F:hydrolase activity"/>
    <property type="evidence" value="ECO:0007669"/>
    <property type="project" value="UniProtKB-KW"/>
</dbReference>
<dbReference type="PANTHER" id="PTHR11014:SF62">
    <property type="entry name" value="IAA-AMINO ACID HYDROLASE ILR1-LIKE 6"/>
    <property type="match status" value="1"/>
</dbReference>
<keyword evidence="8" id="KW-1185">Reference proteome</keyword>
<keyword evidence="4" id="KW-0464">Manganese</keyword>
<keyword evidence="2 5" id="KW-0732">Signal</keyword>
<dbReference type="GO" id="GO:0009694">
    <property type="term" value="P:jasmonic acid metabolic process"/>
    <property type="evidence" value="ECO:0007669"/>
    <property type="project" value="TreeGrafter"/>
</dbReference>
<proteinExistence type="inferred from homology"/>
<evidence type="ECO:0000256" key="1">
    <source>
        <dbReference type="ARBA" id="ARBA00006153"/>
    </source>
</evidence>
<dbReference type="FunFam" id="3.30.70.360:FF:000001">
    <property type="entry name" value="N-acetyldiaminopimelate deacetylase"/>
    <property type="match status" value="1"/>
</dbReference>
<reference evidence="7 8" key="1">
    <citation type="journal article" date="2023" name="BMC Biotechnol.">
        <title>Vitis rotundifolia cv Carlos genome sequencing.</title>
        <authorList>
            <person name="Huff M."/>
            <person name="Hulse-Kemp A."/>
            <person name="Scheffler B."/>
            <person name="Youngblood R."/>
            <person name="Simpson S."/>
            <person name="Babiker E."/>
            <person name="Staton M."/>
        </authorList>
    </citation>
    <scope>NUCLEOTIDE SEQUENCE [LARGE SCALE GENOMIC DNA]</scope>
    <source>
        <tissue evidence="7">Leaf</tissue>
    </source>
</reference>
<dbReference type="Pfam" id="PF07687">
    <property type="entry name" value="M20_dimer"/>
    <property type="match status" value="1"/>
</dbReference>
<dbReference type="Gene3D" id="3.30.70.360">
    <property type="match status" value="1"/>
</dbReference>